<proteinExistence type="predicted"/>
<reference evidence="1 2" key="1">
    <citation type="submission" date="2021-04" db="EMBL/GenBank/DDBJ databases">
        <title>Molecular and phenotypic characterization and identification of bacterial isolates recovered from the Anatolian ground squirrels (Spermophilus xanthoprymnus) and which have the potential to form a new species in the Campylobacter genus.</title>
        <authorList>
            <person name="Aydin F."/>
            <person name="Abay S."/>
            <person name="Kayman T."/>
            <person name="Karakaya E."/>
            <person name="Mustak H.K."/>
            <person name="Mustak I.B."/>
            <person name="Bilgin N."/>
            <person name="Duzler A."/>
            <person name="Sahin O."/>
            <person name="Guran O."/>
            <person name="Saticioglu I.B."/>
        </authorList>
    </citation>
    <scope>NUCLEOTIDE SEQUENCE [LARGE SCALE GENOMIC DNA]</scope>
    <source>
        <strain evidence="2">faydin-G24</strain>
    </source>
</reference>
<gene>
    <name evidence="1" type="ORF">KDD93_01205</name>
</gene>
<organism evidence="1 2">
    <name type="scientific">Campylobacter anatolicus</name>
    <dbReference type="NCBI Taxonomy" id="2829105"/>
    <lineage>
        <taxon>Bacteria</taxon>
        <taxon>Pseudomonadati</taxon>
        <taxon>Campylobacterota</taxon>
        <taxon>Epsilonproteobacteria</taxon>
        <taxon>Campylobacterales</taxon>
        <taxon>Campylobacteraceae</taxon>
        <taxon>Campylobacter</taxon>
    </lineage>
</organism>
<name>A0ABS5HI46_9BACT</name>
<dbReference type="EMBL" id="JAGSSW010000001">
    <property type="protein sequence ID" value="MBR8463192.1"/>
    <property type="molecule type" value="Genomic_DNA"/>
</dbReference>
<dbReference type="RefSeq" id="WP_212141420.1">
    <property type="nucleotide sequence ID" value="NZ_JAGSSW010000001.1"/>
</dbReference>
<comment type="caution">
    <text evidence="1">The sequence shown here is derived from an EMBL/GenBank/DDBJ whole genome shotgun (WGS) entry which is preliminary data.</text>
</comment>
<dbReference type="Proteomes" id="UP000682951">
    <property type="component" value="Unassembled WGS sequence"/>
</dbReference>
<keyword evidence="2" id="KW-1185">Reference proteome</keyword>
<sequence length="132" mass="14983">MKKFLVVLTLLSAYVQSYGYDICNDPEVKASIEENNSKLPVKMSNDLMFVNVVCVNNNVELTLVASDKFFKIFEKSDKTNSRRAMCLNPNAKVWLSTVGLDKLIETVLNESFTKKYQVSVTEKECKELLPGF</sequence>
<evidence type="ECO:0000313" key="1">
    <source>
        <dbReference type="EMBL" id="MBR8463192.1"/>
    </source>
</evidence>
<accession>A0ABS5HI46</accession>
<evidence type="ECO:0000313" key="2">
    <source>
        <dbReference type="Proteomes" id="UP000682951"/>
    </source>
</evidence>
<protein>
    <submittedName>
        <fullName evidence="1">Uncharacterized protein</fullName>
    </submittedName>
</protein>